<evidence type="ECO:0000256" key="4">
    <source>
        <dbReference type="PROSITE-ProRule" id="PRU00335"/>
    </source>
</evidence>
<dbReference type="InterPro" id="IPR036271">
    <property type="entry name" value="Tet_transcr_reg_TetR-rel_C_sf"/>
</dbReference>
<feature type="DNA-binding region" description="H-T-H motif" evidence="4">
    <location>
        <begin position="27"/>
        <end position="46"/>
    </location>
</feature>
<dbReference type="InterPro" id="IPR011075">
    <property type="entry name" value="TetR_C"/>
</dbReference>
<evidence type="ECO:0000256" key="2">
    <source>
        <dbReference type="ARBA" id="ARBA00023125"/>
    </source>
</evidence>
<evidence type="ECO:0000313" key="7">
    <source>
        <dbReference type="Proteomes" id="UP000295783"/>
    </source>
</evidence>
<dbReference type="Proteomes" id="UP000295783">
    <property type="component" value="Unassembled WGS sequence"/>
</dbReference>
<proteinExistence type="predicted"/>
<sequence>MKRSEIRDHLLDTAIALFNKRGFHAAGIDLIIAEAKVAKTTLYRHFPTKEALILAALKRRDEFGRGEMRKFVETRASDPRERLLVTFDYLEAWFATDSFKGCPFISAAGEHGEADDPVFQAAVHHKRKVLAYFRELAVAAGYGDADDIAREINLLHEGAVAVAQIARETSSAQFAKKMARRLLAT</sequence>
<dbReference type="Pfam" id="PF00440">
    <property type="entry name" value="TetR_N"/>
    <property type="match status" value="1"/>
</dbReference>
<dbReference type="PANTHER" id="PTHR47506:SF3">
    <property type="entry name" value="HTH-TYPE TRANSCRIPTIONAL REGULATOR LMRA"/>
    <property type="match status" value="1"/>
</dbReference>
<keyword evidence="1" id="KW-0805">Transcription regulation</keyword>
<protein>
    <submittedName>
        <fullName evidence="6">TetR family transcriptional regulator</fullName>
    </submittedName>
</protein>
<accession>A0A4R6WYD3</accession>
<dbReference type="OrthoDB" id="9787680at2"/>
<dbReference type="Pfam" id="PF16925">
    <property type="entry name" value="TetR_C_13"/>
    <property type="match status" value="1"/>
</dbReference>
<reference evidence="6 7" key="1">
    <citation type="submission" date="2019-03" db="EMBL/GenBank/DDBJ databases">
        <title>Genomic Encyclopedia of Type Strains, Phase III (KMG-III): the genomes of soil and plant-associated and newly described type strains.</title>
        <authorList>
            <person name="Whitman W."/>
        </authorList>
    </citation>
    <scope>NUCLEOTIDE SEQUENCE [LARGE SCALE GENOMIC DNA]</scope>
    <source>
        <strain evidence="6 7">CGMCC 1.7660</strain>
    </source>
</reference>
<evidence type="ECO:0000256" key="1">
    <source>
        <dbReference type="ARBA" id="ARBA00023015"/>
    </source>
</evidence>
<keyword evidence="2 4" id="KW-0238">DNA-binding</keyword>
<dbReference type="PANTHER" id="PTHR47506">
    <property type="entry name" value="TRANSCRIPTIONAL REGULATORY PROTEIN"/>
    <property type="match status" value="1"/>
</dbReference>
<name>A0A4R6WYD3_9PROT</name>
<dbReference type="EMBL" id="SNYW01000006">
    <property type="protein sequence ID" value="TDQ84453.1"/>
    <property type="molecule type" value="Genomic_DNA"/>
</dbReference>
<evidence type="ECO:0000313" key="6">
    <source>
        <dbReference type="EMBL" id="TDQ84453.1"/>
    </source>
</evidence>
<dbReference type="AlphaFoldDB" id="A0A4R6WYD3"/>
<dbReference type="GO" id="GO:0003677">
    <property type="term" value="F:DNA binding"/>
    <property type="evidence" value="ECO:0007669"/>
    <property type="project" value="UniProtKB-UniRule"/>
</dbReference>
<feature type="domain" description="HTH tetR-type" evidence="5">
    <location>
        <begin position="4"/>
        <end position="64"/>
    </location>
</feature>
<dbReference type="InterPro" id="IPR009057">
    <property type="entry name" value="Homeodomain-like_sf"/>
</dbReference>
<organism evidence="6 7">
    <name type="scientific">Dongia mobilis</name>
    <dbReference type="NCBI Taxonomy" id="578943"/>
    <lineage>
        <taxon>Bacteria</taxon>
        <taxon>Pseudomonadati</taxon>
        <taxon>Pseudomonadota</taxon>
        <taxon>Alphaproteobacteria</taxon>
        <taxon>Rhodospirillales</taxon>
        <taxon>Dongiaceae</taxon>
        <taxon>Dongia</taxon>
    </lineage>
</organism>
<keyword evidence="7" id="KW-1185">Reference proteome</keyword>
<evidence type="ECO:0000256" key="3">
    <source>
        <dbReference type="ARBA" id="ARBA00023163"/>
    </source>
</evidence>
<dbReference type="SUPFAM" id="SSF46689">
    <property type="entry name" value="Homeodomain-like"/>
    <property type="match status" value="1"/>
</dbReference>
<dbReference type="SUPFAM" id="SSF48498">
    <property type="entry name" value="Tetracyclin repressor-like, C-terminal domain"/>
    <property type="match status" value="1"/>
</dbReference>
<comment type="caution">
    <text evidence="6">The sequence shown here is derived from an EMBL/GenBank/DDBJ whole genome shotgun (WGS) entry which is preliminary data.</text>
</comment>
<dbReference type="PROSITE" id="PS50977">
    <property type="entry name" value="HTH_TETR_2"/>
    <property type="match status" value="1"/>
</dbReference>
<dbReference type="InterPro" id="IPR001647">
    <property type="entry name" value="HTH_TetR"/>
</dbReference>
<gene>
    <name evidence="6" type="ORF">A8950_1006</name>
</gene>
<keyword evidence="3" id="KW-0804">Transcription</keyword>
<dbReference type="Gene3D" id="1.10.357.10">
    <property type="entry name" value="Tetracycline Repressor, domain 2"/>
    <property type="match status" value="1"/>
</dbReference>
<evidence type="ECO:0000259" key="5">
    <source>
        <dbReference type="PROSITE" id="PS50977"/>
    </source>
</evidence>
<dbReference type="RefSeq" id="WP_133612476.1">
    <property type="nucleotide sequence ID" value="NZ_SNYW01000006.1"/>
</dbReference>
<dbReference type="PRINTS" id="PR00455">
    <property type="entry name" value="HTHTETR"/>
</dbReference>